<dbReference type="EMBL" id="JAVFWL010000003">
    <property type="protein sequence ID" value="KAK6740059.1"/>
    <property type="molecule type" value="Genomic_DNA"/>
</dbReference>
<protein>
    <submittedName>
        <fullName evidence="1">Uncharacterized protein</fullName>
    </submittedName>
</protein>
<reference evidence="1 2" key="1">
    <citation type="submission" date="2023-08" db="EMBL/GenBank/DDBJ databases">
        <title>A Necator americanus chromosomal reference genome.</title>
        <authorList>
            <person name="Ilik V."/>
            <person name="Petrzelkova K.J."/>
            <person name="Pardy F."/>
            <person name="Fuh T."/>
            <person name="Niatou-Singa F.S."/>
            <person name="Gouil Q."/>
            <person name="Baker L."/>
            <person name="Ritchie M.E."/>
            <person name="Jex A.R."/>
            <person name="Gazzola D."/>
            <person name="Li H."/>
            <person name="Toshio Fujiwara R."/>
            <person name="Zhan B."/>
            <person name="Aroian R.V."/>
            <person name="Pafco B."/>
            <person name="Schwarz E.M."/>
        </authorList>
    </citation>
    <scope>NUCLEOTIDE SEQUENCE [LARGE SCALE GENOMIC DNA]</scope>
    <source>
        <strain evidence="1 2">Aroian</strain>
        <tissue evidence="1">Whole animal</tissue>
    </source>
</reference>
<sequence>MYSSSKVELNCNGMDENRRLRSKHKCDRLEPDPPQVKGIWLTRLTSSIEDLFVNRGFIPGRPKMKEVGVRAPTIASMAPSTAEEAVGMELGPSRWAAKNGASKGSLSRS</sequence>
<accession>A0ABR1CNY4</accession>
<dbReference type="Proteomes" id="UP001303046">
    <property type="component" value="Unassembled WGS sequence"/>
</dbReference>
<gene>
    <name evidence="1" type="primary">Necator_chrIII.g9261</name>
    <name evidence="1" type="ORF">RB195_008496</name>
</gene>
<proteinExistence type="predicted"/>
<organism evidence="1 2">
    <name type="scientific">Necator americanus</name>
    <name type="common">Human hookworm</name>
    <dbReference type="NCBI Taxonomy" id="51031"/>
    <lineage>
        <taxon>Eukaryota</taxon>
        <taxon>Metazoa</taxon>
        <taxon>Ecdysozoa</taxon>
        <taxon>Nematoda</taxon>
        <taxon>Chromadorea</taxon>
        <taxon>Rhabditida</taxon>
        <taxon>Rhabditina</taxon>
        <taxon>Rhabditomorpha</taxon>
        <taxon>Strongyloidea</taxon>
        <taxon>Ancylostomatidae</taxon>
        <taxon>Bunostominae</taxon>
        <taxon>Necator</taxon>
    </lineage>
</organism>
<evidence type="ECO:0000313" key="1">
    <source>
        <dbReference type="EMBL" id="KAK6740059.1"/>
    </source>
</evidence>
<comment type="caution">
    <text evidence="1">The sequence shown here is derived from an EMBL/GenBank/DDBJ whole genome shotgun (WGS) entry which is preliminary data.</text>
</comment>
<name>A0ABR1CNY4_NECAM</name>
<keyword evidence="2" id="KW-1185">Reference proteome</keyword>
<evidence type="ECO:0000313" key="2">
    <source>
        <dbReference type="Proteomes" id="UP001303046"/>
    </source>
</evidence>